<dbReference type="Pfam" id="PF05016">
    <property type="entry name" value="ParE_toxin"/>
    <property type="match status" value="1"/>
</dbReference>
<reference evidence="3 4" key="1">
    <citation type="submission" date="2023-12" db="EMBL/GenBank/DDBJ databases">
        <title>Baltic Sea Cyanobacteria.</title>
        <authorList>
            <person name="Delbaje E."/>
            <person name="Fewer D.P."/>
            <person name="Shishido T.K."/>
        </authorList>
    </citation>
    <scope>NUCLEOTIDE SEQUENCE [LARGE SCALE GENOMIC DNA]</scope>
    <source>
        <strain evidence="3 4">UHCC 0370</strain>
    </source>
</reference>
<dbReference type="Proteomes" id="UP001301388">
    <property type="component" value="Unassembled WGS sequence"/>
</dbReference>
<dbReference type="InterPro" id="IPR035093">
    <property type="entry name" value="RelE/ParE_toxin_dom_sf"/>
</dbReference>
<organism evidence="3 4">
    <name type="scientific">Pseudanabaena galeata UHCC 0370</name>
    <dbReference type="NCBI Taxonomy" id="3110310"/>
    <lineage>
        <taxon>Bacteria</taxon>
        <taxon>Bacillati</taxon>
        <taxon>Cyanobacteriota</taxon>
        <taxon>Cyanophyceae</taxon>
        <taxon>Pseudanabaenales</taxon>
        <taxon>Pseudanabaenaceae</taxon>
        <taxon>Pseudanabaena</taxon>
    </lineage>
</organism>
<comment type="caution">
    <text evidence="3">The sequence shown here is derived from an EMBL/GenBank/DDBJ whole genome shotgun (WGS) entry which is preliminary data.</text>
</comment>
<proteinExistence type="inferred from homology"/>
<evidence type="ECO:0000256" key="1">
    <source>
        <dbReference type="ARBA" id="ARBA00006226"/>
    </source>
</evidence>
<keyword evidence="4" id="KW-1185">Reference proteome</keyword>
<dbReference type="InterPro" id="IPR051803">
    <property type="entry name" value="TA_system_RelE-like_toxin"/>
</dbReference>
<keyword evidence="2" id="KW-1277">Toxin-antitoxin system</keyword>
<dbReference type="EMBL" id="JAYGIE010000047">
    <property type="protein sequence ID" value="MEA5477965.1"/>
    <property type="molecule type" value="Genomic_DNA"/>
</dbReference>
<dbReference type="PANTHER" id="PTHR33755">
    <property type="entry name" value="TOXIN PARE1-RELATED"/>
    <property type="match status" value="1"/>
</dbReference>
<accession>A0ABU5TI89</accession>
<name>A0ABU5TI89_9CYAN</name>
<gene>
    <name evidence="3" type="ORF">VB774_10080</name>
</gene>
<protein>
    <submittedName>
        <fullName evidence="3">Type II toxin-antitoxin system RelE/ParE family toxin</fullName>
    </submittedName>
</protein>
<evidence type="ECO:0000313" key="3">
    <source>
        <dbReference type="EMBL" id="MEA5477965.1"/>
    </source>
</evidence>
<evidence type="ECO:0000256" key="2">
    <source>
        <dbReference type="ARBA" id="ARBA00022649"/>
    </source>
</evidence>
<dbReference type="InterPro" id="IPR007712">
    <property type="entry name" value="RelE/ParE_toxin"/>
</dbReference>
<dbReference type="Gene3D" id="3.30.2310.20">
    <property type="entry name" value="RelE-like"/>
    <property type="match status" value="1"/>
</dbReference>
<comment type="similarity">
    <text evidence="1">Belongs to the RelE toxin family.</text>
</comment>
<sequence length="105" mass="12160">MHSIIISLPARADITRNYEYLSAINPAIALKFFDATRYSFAEIARNPQMGSLYANDNPSLGDLRRWYVKGFRKYLIFYRVQETSIEIVRILQGAQNIDRIITDQA</sequence>
<dbReference type="RefSeq" id="WP_323261554.1">
    <property type="nucleotide sequence ID" value="NZ_JAYGIE010000047.1"/>
</dbReference>
<evidence type="ECO:0000313" key="4">
    <source>
        <dbReference type="Proteomes" id="UP001301388"/>
    </source>
</evidence>